<dbReference type="AlphaFoldDB" id="A0A8J2BIS8"/>
<name>A0A8J2BIS8_9BACT</name>
<dbReference type="SUPFAM" id="SSF52540">
    <property type="entry name" value="P-loop containing nucleoside triphosphate hydrolases"/>
    <property type="match status" value="2"/>
</dbReference>
<evidence type="ECO:0000256" key="4">
    <source>
        <dbReference type="ARBA" id="ARBA00022737"/>
    </source>
</evidence>
<dbReference type="Gene3D" id="3.40.50.300">
    <property type="entry name" value="P-loop containing nucleotide triphosphate hydrolases"/>
    <property type="match status" value="2"/>
</dbReference>
<dbReference type="Gene3D" id="1.10.8.280">
    <property type="entry name" value="ABC transporter ATPase domain-like"/>
    <property type="match status" value="1"/>
</dbReference>
<dbReference type="GO" id="GO:0004518">
    <property type="term" value="F:nuclease activity"/>
    <property type="evidence" value="ECO:0007669"/>
    <property type="project" value="UniProtKB-KW"/>
</dbReference>
<dbReference type="PROSITE" id="PS50893">
    <property type="entry name" value="ABC_TRANSPORTER_2"/>
    <property type="match status" value="1"/>
</dbReference>
<keyword evidence="7" id="KW-0228">DNA excision</keyword>
<dbReference type="NCBIfam" id="NF001503">
    <property type="entry name" value="PRK00349.1"/>
    <property type="match status" value="1"/>
</dbReference>
<evidence type="ECO:0000256" key="14">
    <source>
        <dbReference type="ARBA" id="ARBA00038000"/>
    </source>
</evidence>
<evidence type="ECO:0000256" key="11">
    <source>
        <dbReference type="ARBA" id="ARBA00022881"/>
    </source>
</evidence>
<dbReference type="InterPro" id="IPR041552">
    <property type="entry name" value="UvrA_DNA-bd"/>
</dbReference>
<dbReference type="GO" id="GO:0016887">
    <property type="term" value="F:ATP hydrolysis activity"/>
    <property type="evidence" value="ECO:0007669"/>
    <property type="project" value="InterPro"/>
</dbReference>
<dbReference type="InterPro" id="IPR003439">
    <property type="entry name" value="ABC_transporter-like_ATP-bd"/>
</dbReference>
<keyword evidence="12" id="KW-0238">DNA-binding</keyword>
<feature type="domain" description="ABC transporter" evidence="17">
    <location>
        <begin position="605"/>
        <end position="943"/>
    </location>
</feature>
<evidence type="ECO:0000256" key="1">
    <source>
        <dbReference type="ARBA" id="ARBA00004496"/>
    </source>
</evidence>
<dbReference type="PANTHER" id="PTHR43152">
    <property type="entry name" value="UVRABC SYSTEM PROTEIN A"/>
    <property type="match status" value="1"/>
</dbReference>
<dbReference type="Proteomes" id="UP000663859">
    <property type="component" value="Unassembled WGS sequence"/>
</dbReference>
<evidence type="ECO:0000256" key="6">
    <source>
        <dbReference type="ARBA" id="ARBA00022763"/>
    </source>
</evidence>
<evidence type="ECO:0000256" key="7">
    <source>
        <dbReference type="ARBA" id="ARBA00022769"/>
    </source>
</evidence>
<keyword evidence="3" id="KW-0479">Metal-binding</keyword>
<dbReference type="GO" id="GO:0005524">
    <property type="term" value="F:ATP binding"/>
    <property type="evidence" value="ECO:0007669"/>
    <property type="project" value="UniProtKB-KW"/>
</dbReference>
<dbReference type="GO" id="GO:0005737">
    <property type="term" value="C:cytoplasm"/>
    <property type="evidence" value="ECO:0007669"/>
    <property type="project" value="UniProtKB-SubCell"/>
</dbReference>
<dbReference type="SMART" id="SM00382">
    <property type="entry name" value="AAA"/>
    <property type="match status" value="2"/>
</dbReference>
<comment type="caution">
    <text evidence="18">The sequence shown here is derived from an EMBL/GenBank/DDBJ whole genome shotgun (WGS) entry which is preliminary data.</text>
</comment>
<dbReference type="Gene3D" id="1.20.1580.10">
    <property type="entry name" value="ABC transporter ATPase like domain"/>
    <property type="match status" value="2"/>
</dbReference>
<evidence type="ECO:0000256" key="12">
    <source>
        <dbReference type="ARBA" id="ARBA00023125"/>
    </source>
</evidence>
<dbReference type="GO" id="GO:0009380">
    <property type="term" value="C:excinuclease repair complex"/>
    <property type="evidence" value="ECO:0007669"/>
    <property type="project" value="InterPro"/>
</dbReference>
<evidence type="ECO:0000256" key="3">
    <source>
        <dbReference type="ARBA" id="ARBA00022723"/>
    </source>
</evidence>
<dbReference type="GO" id="GO:0006289">
    <property type="term" value="P:nucleotide-excision repair"/>
    <property type="evidence" value="ECO:0007669"/>
    <property type="project" value="InterPro"/>
</dbReference>
<keyword evidence="2" id="KW-0963">Cytoplasm</keyword>
<dbReference type="InterPro" id="IPR041102">
    <property type="entry name" value="UvrA_inter"/>
</dbReference>
<dbReference type="NCBIfam" id="TIGR00630">
    <property type="entry name" value="uvra"/>
    <property type="match status" value="1"/>
</dbReference>
<evidence type="ECO:0000313" key="19">
    <source>
        <dbReference type="Proteomes" id="UP000663859"/>
    </source>
</evidence>
<dbReference type="InterPro" id="IPR017871">
    <property type="entry name" value="ABC_transporter-like_CS"/>
</dbReference>
<gene>
    <name evidence="18" type="primary">uvrA</name>
    <name evidence="18" type="ORF">MPNT_10306</name>
</gene>
<keyword evidence="9" id="KW-0862">Zinc</keyword>
<keyword evidence="6" id="KW-0227">DNA damage</keyword>
<dbReference type="InterPro" id="IPR013815">
    <property type="entry name" value="ATP_grasp_subdomain_1"/>
</dbReference>
<evidence type="ECO:0000256" key="16">
    <source>
        <dbReference type="ARBA" id="ARBA00042156"/>
    </source>
</evidence>
<keyword evidence="5" id="KW-0547">Nucleotide-binding</keyword>
<dbReference type="GO" id="GO:0008270">
    <property type="term" value="F:zinc ion binding"/>
    <property type="evidence" value="ECO:0007669"/>
    <property type="project" value="UniProtKB-KW"/>
</dbReference>
<evidence type="ECO:0000256" key="9">
    <source>
        <dbReference type="ARBA" id="ARBA00022833"/>
    </source>
</evidence>
<evidence type="ECO:0000313" key="18">
    <source>
        <dbReference type="EMBL" id="CAF0689665.1"/>
    </source>
</evidence>
<comment type="subcellular location">
    <subcellularLocation>
        <location evidence="1">Cytoplasm</location>
    </subcellularLocation>
</comment>
<keyword evidence="13" id="KW-0234">DNA repair</keyword>
<dbReference type="EMBL" id="CAJNOB010000001">
    <property type="protein sequence ID" value="CAF0689665.1"/>
    <property type="molecule type" value="Genomic_DNA"/>
</dbReference>
<evidence type="ECO:0000256" key="8">
    <source>
        <dbReference type="ARBA" id="ARBA00022771"/>
    </source>
</evidence>
<reference evidence="18" key="1">
    <citation type="submission" date="2021-02" db="EMBL/GenBank/DDBJ databases">
        <authorList>
            <person name="Cremers G."/>
            <person name="Picone N."/>
        </authorList>
    </citation>
    <scope>NUCLEOTIDE SEQUENCE</scope>
    <source>
        <strain evidence="18">PQ17</strain>
    </source>
</reference>
<keyword evidence="10" id="KW-0067">ATP-binding</keyword>
<accession>A0A8J2BIS8</accession>
<keyword evidence="8" id="KW-0863">Zinc-finger</keyword>
<dbReference type="RefSeq" id="WP_174581749.1">
    <property type="nucleotide sequence ID" value="NZ_CAJNOB010000001.1"/>
</dbReference>
<evidence type="ECO:0000256" key="5">
    <source>
        <dbReference type="ARBA" id="ARBA00022741"/>
    </source>
</evidence>
<dbReference type="InterPro" id="IPR004602">
    <property type="entry name" value="UvrA"/>
</dbReference>
<dbReference type="Pfam" id="PF17755">
    <property type="entry name" value="UvrA_DNA-bind"/>
    <property type="match status" value="1"/>
</dbReference>
<sequence>MSFDVIRVQGAREHNLQNLSLSIPKNRLVVLTGVSGSGKSSLAFDTLYAEGQRRYMESLSADARVWLGQLQKPEVDYIEGIPPAIAIGQNAYAGTSPRATVATATEIYDVLRILFAHCGTPHDPSTGRELRRYTVSEIVDRIVGESSQTLVQILAPVVEGQKGQFRDVVERLRREGFLRARIDGQWVLLEEVRGLAKGRAHTIEVVVDRLRVSPQARLRLADSVELALRLGGGRVRVVVGEEGPEAKEWLASVLPFDPQTGFCFGELTPRHFSFNNPLGACEACHGLGTELVVDADALISDPRAPLSELPFAPLAELPKGIRVAYGTAIRELAARYGERWDRSWEDCSLEFRRCVLWGENDSKASQDSATAKEHGWEGLVGALARLYREARSSFIQRKLEPYLSPAPCSRCGGTRLKSEIRAVTVASRGFGPMGIGEVVGLTVRKACQWVEGLFWEEGGQGNKAGRELQAQLRKRLRLLEEIGLGYLTLDRPLSSLSGGELQRIRIASQLGSQLSGVLYVLDEPSIGLHPRDHYRLLSVLRQIRDLGNTVIVVEHDEETIRASDYIIELGPKAGSQGGRVVACGTPQELQSNPRSLTGALLRGELRMTPPIERKKPQASLRVIGAKEHNLKNLTVAFPLGLFTCVTGVSGSGKSTLVMDVLARGLFRRLCGGRERPGAHEAMEGVEHIDRVIVVDQSPIGRSPRSNALSYCGILEPIRELFAQVPAARVRGYGPSRFSFNLAGGRCERCRGEGFVRIEMTLLPPMEVLCDHCQGRRFNRETLEITYKGKNIADVLDLTVEEALEFFRNVPRVREKLSVLAEMGLGYLRLGQPASTLSGGEAQRLKLATELSKRSTGRTVYLMDEPTTGLHQADIQKLLEVIRRLRDLGNTVIVIEHHLEVIQCADYVIDLGPEAGEEGGEIVAQGTPEEIAAHPGSITGQWLRKVMACPGPK</sequence>
<dbReference type="Pfam" id="PF17760">
    <property type="entry name" value="UvrA_inter"/>
    <property type="match status" value="1"/>
</dbReference>
<comment type="similarity">
    <text evidence="14">Belongs to the ABC transporter superfamily. UvrA family.</text>
</comment>
<keyword evidence="4" id="KW-0677">Repeat</keyword>
<evidence type="ECO:0000256" key="15">
    <source>
        <dbReference type="ARBA" id="ARBA00039316"/>
    </source>
</evidence>
<proteinExistence type="inferred from homology"/>
<dbReference type="InterPro" id="IPR003593">
    <property type="entry name" value="AAA+_ATPase"/>
</dbReference>
<organism evidence="18 19">
    <name type="scientific">Candidatus Methylacidithermus pantelleriae</name>
    <dbReference type="NCBI Taxonomy" id="2744239"/>
    <lineage>
        <taxon>Bacteria</taxon>
        <taxon>Pseudomonadati</taxon>
        <taxon>Verrucomicrobiota</taxon>
        <taxon>Methylacidiphilae</taxon>
        <taxon>Methylacidiphilales</taxon>
        <taxon>Methylacidiphilaceae</taxon>
        <taxon>Candidatus Methylacidithermus</taxon>
    </lineage>
</organism>
<evidence type="ECO:0000256" key="2">
    <source>
        <dbReference type="ARBA" id="ARBA00022490"/>
    </source>
</evidence>
<dbReference type="PANTHER" id="PTHR43152:SF3">
    <property type="entry name" value="UVRABC SYSTEM PROTEIN A"/>
    <property type="match status" value="1"/>
</dbReference>
<dbReference type="Gene3D" id="3.30.1490.20">
    <property type="entry name" value="ATP-grasp fold, A domain"/>
    <property type="match status" value="1"/>
</dbReference>
<dbReference type="GO" id="GO:0003677">
    <property type="term" value="F:DNA binding"/>
    <property type="evidence" value="ECO:0007669"/>
    <property type="project" value="UniProtKB-KW"/>
</dbReference>
<keyword evidence="11" id="KW-0267">Excision nuclease</keyword>
<protein>
    <recommendedName>
        <fullName evidence="15">UvrABC system protein A</fullName>
    </recommendedName>
    <alternativeName>
        <fullName evidence="16">Excinuclease ABC subunit A</fullName>
    </alternativeName>
</protein>
<evidence type="ECO:0000259" key="17">
    <source>
        <dbReference type="PROSITE" id="PS50893"/>
    </source>
</evidence>
<evidence type="ECO:0000256" key="10">
    <source>
        <dbReference type="ARBA" id="ARBA00022840"/>
    </source>
</evidence>
<dbReference type="PROSITE" id="PS00211">
    <property type="entry name" value="ABC_TRANSPORTER_1"/>
    <property type="match status" value="2"/>
</dbReference>
<keyword evidence="19" id="KW-1185">Reference proteome</keyword>
<dbReference type="InterPro" id="IPR027417">
    <property type="entry name" value="P-loop_NTPase"/>
</dbReference>
<evidence type="ECO:0000256" key="13">
    <source>
        <dbReference type="ARBA" id="ARBA00023204"/>
    </source>
</evidence>
<dbReference type="CDD" id="cd03271">
    <property type="entry name" value="ABC_UvrA_II"/>
    <property type="match status" value="1"/>
</dbReference>